<evidence type="ECO:0000313" key="1">
    <source>
        <dbReference type="EMBL" id="GBN43965.1"/>
    </source>
</evidence>
<organism evidence="1 2">
    <name type="scientific">Araneus ventricosus</name>
    <name type="common">Orbweaver spider</name>
    <name type="synonym">Epeira ventricosa</name>
    <dbReference type="NCBI Taxonomy" id="182803"/>
    <lineage>
        <taxon>Eukaryota</taxon>
        <taxon>Metazoa</taxon>
        <taxon>Ecdysozoa</taxon>
        <taxon>Arthropoda</taxon>
        <taxon>Chelicerata</taxon>
        <taxon>Arachnida</taxon>
        <taxon>Araneae</taxon>
        <taxon>Araneomorphae</taxon>
        <taxon>Entelegynae</taxon>
        <taxon>Araneoidea</taxon>
        <taxon>Araneidae</taxon>
        <taxon>Araneus</taxon>
    </lineage>
</organism>
<dbReference type="AlphaFoldDB" id="A0A4Y2NWH4"/>
<dbReference type="EMBL" id="BGPR01010048">
    <property type="protein sequence ID" value="GBN43965.1"/>
    <property type="molecule type" value="Genomic_DNA"/>
</dbReference>
<protein>
    <submittedName>
        <fullName evidence="1">Uncharacterized protein</fullName>
    </submittedName>
</protein>
<dbReference type="Proteomes" id="UP000499080">
    <property type="component" value="Unassembled WGS sequence"/>
</dbReference>
<keyword evidence="2" id="KW-1185">Reference proteome</keyword>
<sequence>MCLLIKPIQRRLNETQGPEGCDSWIRVGMLERITLQIPSAYAPVRTPEMGSYYTPITPLLSKIVQKRQSSDIETDCRRQFRNVTSLCYSTKDVQKIAGRGKSKKS</sequence>
<reference evidence="1 2" key="1">
    <citation type="journal article" date="2019" name="Sci. Rep.">
        <title>Orb-weaving spider Araneus ventricosus genome elucidates the spidroin gene catalogue.</title>
        <authorList>
            <person name="Kono N."/>
            <person name="Nakamura H."/>
            <person name="Ohtoshi R."/>
            <person name="Moran D.A.P."/>
            <person name="Shinohara A."/>
            <person name="Yoshida Y."/>
            <person name="Fujiwara M."/>
            <person name="Mori M."/>
            <person name="Tomita M."/>
            <person name="Arakawa K."/>
        </authorList>
    </citation>
    <scope>NUCLEOTIDE SEQUENCE [LARGE SCALE GENOMIC DNA]</scope>
</reference>
<accession>A0A4Y2NWH4</accession>
<name>A0A4Y2NWH4_ARAVE</name>
<evidence type="ECO:0000313" key="2">
    <source>
        <dbReference type="Proteomes" id="UP000499080"/>
    </source>
</evidence>
<proteinExistence type="predicted"/>
<comment type="caution">
    <text evidence="1">The sequence shown here is derived from an EMBL/GenBank/DDBJ whole genome shotgun (WGS) entry which is preliminary data.</text>
</comment>
<gene>
    <name evidence="1" type="ORF">AVEN_274727_1</name>
</gene>